<comment type="caution">
    <text evidence="2">The sequence shown here is derived from an EMBL/GenBank/DDBJ whole genome shotgun (WGS) entry which is preliminary data.</text>
</comment>
<reference evidence="3" key="1">
    <citation type="journal article" date="2019" name="Int. J. Syst. Evol. Microbiol.">
        <title>The Global Catalogue of Microorganisms (GCM) 10K type strain sequencing project: providing services to taxonomists for standard genome sequencing and annotation.</title>
        <authorList>
            <consortium name="The Broad Institute Genomics Platform"/>
            <consortium name="The Broad Institute Genome Sequencing Center for Infectious Disease"/>
            <person name="Wu L."/>
            <person name="Ma J."/>
        </authorList>
    </citation>
    <scope>NUCLEOTIDE SEQUENCE [LARGE SCALE GENOMIC DNA]</scope>
    <source>
        <strain evidence="3">JCM 14323</strain>
    </source>
</reference>
<dbReference type="PANTHER" id="PTHR41386:SF1">
    <property type="entry name" value="MEMBRANE PROTEIN"/>
    <property type="match status" value="1"/>
</dbReference>
<feature type="transmembrane region" description="Helical" evidence="1">
    <location>
        <begin position="47"/>
        <end position="66"/>
    </location>
</feature>
<name>A0ABP4YXG2_9MICO</name>
<organism evidence="2 3">
    <name type="scientific">Agromyces salentinus</name>
    <dbReference type="NCBI Taxonomy" id="269421"/>
    <lineage>
        <taxon>Bacteria</taxon>
        <taxon>Bacillati</taxon>
        <taxon>Actinomycetota</taxon>
        <taxon>Actinomycetes</taxon>
        <taxon>Micrococcales</taxon>
        <taxon>Microbacteriaceae</taxon>
        <taxon>Agromyces</taxon>
    </lineage>
</organism>
<dbReference type="EMBL" id="BAAANK010000002">
    <property type="protein sequence ID" value="GAA1828899.1"/>
    <property type="molecule type" value="Genomic_DNA"/>
</dbReference>
<keyword evidence="1" id="KW-1133">Transmembrane helix</keyword>
<dbReference type="Pfam" id="PF06210">
    <property type="entry name" value="DUF1003"/>
    <property type="match status" value="1"/>
</dbReference>
<keyword evidence="1" id="KW-0812">Transmembrane</keyword>
<dbReference type="Proteomes" id="UP001501746">
    <property type="component" value="Unassembled WGS sequence"/>
</dbReference>
<accession>A0ABP4YXG2</accession>
<sequence length="170" mass="18597">MSDPIQKLLKSLPAISFRPIPIKTWHQQHESELSFGERAADVLRNAMGSWAFVGIFIGVMIVWSILNTFATPWDPYPFILLNLFLSMLAGLQGAILLIAAKRQDAISAALAQHDFETDSAARDDVTALLEINRTQLELIAELQRILKEQSVASSLGTARSSSSASTSSEA</sequence>
<evidence type="ECO:0008006" key="4">
    <source>
        <dbReference type="Google" id="ProtNLM"/>
    </source>
</evidence>
<gene>
    <name evidence="2" type="ORF">GCM10009750_10640</name>
</gene>
<feature type="transmembrane region" description="Helical" evidence="1">
    <location>
        <begin position="78"/>
        <end position="100"/>
    </location>
</feature>
<proteinExistence type="predicted"/>
<dbReference type="RefSeq" id="WP_343032764.1">
    <property type="nucleotide sequence ID" value="NZ_BAAANK010000002.1"/>
</dbReference>
<protein>
    <recommendedName>
        <fullName evidence="4">DUF1003 domain-containing protein</fullName>
    </recommendedName>
</protein>
<evidence type="ECO:0000313" key="3">
    <source>
        <dbReference type="Proteomes" id="UP001501746"/>
    </source>
</evidence>
<dbReference type="InterPro" id="IPR010406">
    <property type="entry name" value="DUF1003"/>
</dbReference>
<evidence type="ECO:0000256" key="1">
    <source>
        <dbReference type="SAM" id="Phobius"/>
    </source>
</evidence>
<keyword evidence="1" id="KW-0472">Membrane</keyword>
<evidence type="ECO:0000313" key="2">
    <source>
        <dbReference type="EMBL" id="GAA1828899.1"/>
    </source>
</evidence>
<dbReference type="PANTHER" id="PTHR41386">
    <property type="entry name" value="INTEGRAL MEMBRANE PROTEIN-RELATED"/>
    <property type="match status" value="1"/>
</dbReference>
<keyword evidence="3" id="KW-1185">Reference proteome</keyword>